<sequence length="301" mass="33962">MATTLTITTTATTKTTTTTTTTTTAPSAFKISKPRNLQKIQTNTVPKKFDPLTIDHISSLILKTQQQNQYDPLISPVYSNISSCSSYQSSNAPLFSAIAPTLTKNNLDFFTSASSTAPSNCSKLQDWLQYHPNSFKVGNPQHFVNYLNPSFLICDNQETRQHIENISYVHNVDDFWKNLQAHNDDGLVCGDDCEQYHYKKLMMANPVNDFEIVNDEQVSQESAAATTTQLQYEDLEYDTNLFEEMPQSPINFSQNNNNEYEVFIDDGDFVVDTIQDQASNFANMNEQISKALESSMMMVNN</sequence>
<comment type="caution">
    <text evidence="1">The sequence shown here is derived from an EMBL/GenBank/DDBJ whole genome shotgun (WGS) entry which is preliminary data.</text>
</comment>
<evidence type="ECO:0000313" key="2">
    <source>
        <dbReference type="Proteomes" id="UP001360560"/>
    </source>
</evidence>
<reference evidence="1 2" key="1">
    <citation type="journal article" date="2023" name="Elife">
        <title>Identification of key yeast species and microbe-microbe interactions impacting larval growth of Drosophila in the wild.</title>
        <authorList>
            <person name="Mure A."/>
            <person name="Sugiura Y."/>
            <person name="Maeda R."/>
            <person name="Honda K."/>
            <person name="Sakurai N."/>
            <person name="Takahashi Y."/>
            <person name="Watada M."/>
            <person name="Katoh T."/>
            <person name="Gotoh A."/>
            <person name="Gotoh Y."/>
            <person name="Taniguchi I."/>
            <person name="Nakamura K."/>
            <person name="Hayashi T."/>
            <person name="Katayama T."/>
            <person name="Uemura T."/>
            <person name="Hattori Y."/>
        </authorList>
    </citation>
    <scope>NUCLEOTIDE SEQUENCE [LARGE SCALE GENOMIC DNA]</scope>
    <source>
        <strain evidence="1 2">SC-9</strain>
    </source>
</reference>
<dbReference type="RefSeq" id="XP_064849869.1">
    <property type="nucleotide sequence ID" value="XM_064993797.1"/>
</dbReference>
<evidence type="ECO:0000313" key="1">
    <source>
        <dbReference type="EMBL" id="GMM32869.1"/>
    </source>
</evidence>
<gene>
    <name evidence="1" type="ORF">DASC09_001940</name>
</gene>
<keyword evidence="2" id="KW-1185">Reference proteome</keyword>
<dbReference type="EMBL" id="BTFZ01000001">
    <property type="protein sequence ID" value="GMM32869.1"/>
    <property type="molecule type" value="Genomic_DNA"/>
</dbReference>
<dbReference type="Proteomes" id="UP001360560">
    <property type="component" value="Unassembled WGS sequence"/>
</dbReference>
<accession>A0AAV5QDV9</accession>
<dbReference type="AlphaFoldDB" id="A0AAV5QDV9"/>
<organism evidence="1 2">
    <name type="scientific">Saccharomycopsis crataegensis</name>
    <dbReference type="NCBI Taxonomy" id="43959"/>
    <lineage>
        <taxon>Eukaryota</taxon>
        <taxon>Fungi</taxon>
        <taxon>Dikarya</taxon>
        <taxon>Ascomycota</taxon>
        <taxon>Saccharomycotina</taxon>
        <taxon>Saccharomycetes</taxon>
        <taxon>Saccharomycopsidaceae</taxon>
        <taxon>Saccharomycopsis</taxon>
    </lineage>
</organism>
<dbReference type="GeneID" id="90070848"/>
<protein>
    <submittedName>
        <fullName evidence="1">Uncharacterized protein</fullName>
    </submittedName>
</protein>
<proteinExistence type="predicted"/>
<name>A0AAV5QDV9_9ASCO</name>